<proteinExistence type="predicted"/>
<organism evidence="1">
    <name type="scientific">bioreactor metagenome</name>
    <dbReference type="NCBI Taxonomy" id="1076179"/>
    <lineage>
        <taxon>unclassified sequences</taxon>
        <taxon>metagenomes</taxon>
        <taxon>ecological metagenomes</taxon>
    </lineage>
</organism>
<sequence>MNKFFFSLLALLLTVTAFSQDKPLADHRVSDFFGPEKIRIWEKQSPDSIKYYNFLVTHSFEIWKAENAALQNGSENAANVKLSEKNTEALDNLTNFNILETGLPFSKNEAQWFIIEGTDYYLMLHPISYIENKFKAGK</sequence>
<comment type="caution">
    <text evidence="1">The sequence shown here is derived from an EMBL/GenBank/DDBJ whole genome shotgun (WGS) entry which is preliminary data.</text>
</comment>
<dbReference type="EMBL" id="VSSQ01002434">
    <property type="protein sequence ID" value="MPM15385.1"/>
    <property type="molecule type" value="Genomic_DNA"/>
</dbReference>
<protein>
    <submittedName>
        <fullName evidence="1">Uncharacterized protein</fullName>
    </submittedName>
</protein>
<name>A0A644XGN6_9ZZZZ</name>
<reference evidence="1" key="1">
    <citation type="submission" date="2019-08" db="EMBL/GenBank/DDBJ databases">
        <authorList>
            <person name="Kucharzyk K."/>
            <person name="Murdoch R.W."/>
            <person name="Higgins S."/>
            <person name="Loffler F."/>
        </authorList>
    </citation>
    <scope>NUCLEOTIDE SEQUENCE</scope>
</reference>
<evidence type="ECO:0000313" key="1">
    <source>
        <dbReference type="EMBL" id="MPM15385.1"/>
    </source>
</evidence>
<gene>
    <name evidence="1" type="ORF">SDC9_61754</name>
</gene>
<accession>A0A644XGN6</accession>
<dbReference type="AlphaFoldDB" id="A0A644XGN6"/>